<feature type="compositionally biased region" description="Acidic residues" evidence="1">
    <location>
        <begin position="193"/>
        <end position="203"/>
    </location>
</feature>
<dbReference type="GO" id="GO:0005634">
    <property type="term" value="C:nucleus"/>
    <property type="evidence" value="ECO:0007669"/>
    <property type="project" value="TreeGrafter"/>
</dbReference>
<evidence type="ECO:0000256" key="1">
    <source>
        <dbReference type="SAM" id="MobiDB-lite"/>
    </source>
</evidence>
<protein>
    <submittedName>
        <fullName evidence="2">Proline-rich protein PRCC</fullName>
    </submittedName>
</protein>
<reference evidence="2" key="1">
    <citation type="submission" date="2021-10" db="EMBL/GenBank/DDBJ databases">
        <title>Tropical sea cucumber genome reveals ecological adaptation and Cuvierian tubules defense mechanism.</title>
        <authorList>
            <person name="Chen T."/>
        </authorList>
    </citation>
    <scope>NUCLEOTIDE SEQUENCE</scope>
    <source>
        <strain evidence="2">Nanhai2018</strain>
        <tissue evidence="2">Muscle</tissue>
    </source>
</reference>
<feature type="compositionally biased region" description="Polar residues" evidence="1">
    <location>
        <begin position="340"/>
        <end position="366"/>
    </location>
</feature>
<gene>
    <name evidence="2" type="ORF">HOLleu_29028</name>
</gene>
<feature type="region of interest" description="Disordered" evidence="1">
    <location>
        <begin position="337"/>
        <end position="366"/>
    </location>
</feature>
<feature type="compositionally biased region" description="Polar residues" evidence="1">
    <location>
        <begin position="258"/>
        <end position="268"/>
    </location>
</feature>
<feature type="region of interest" description="Disordered" evidence="1">
    <location>
        <begin position="1"/>
        <end position="132"/>
    </location>
</feature>
<dbReference type="AlphaFoldDB" id="A0A9Q1GZ24"/>
<feature type="compositionally biased region" description="Polar residues" evidence="1">
    <location>
        <begin position="287"/>
        <end position="306"/>
    </location>
</feature>
<dbReference type="PANTHER" id="PTHR13621:SF2">
    <property type="entry name" value="PROLINE-RICH PROTEIN PRCC"/>
    <property type="match status" value="1"/>
</dbReference>
<organism evidence="2 3">
    <name type="scientific">Holothuria leucospilota</name>
    <name type="common">Black long sea cucumber</name>
    <name type="synonym">Mertensiothuria leucospilota</name>
    <dbReference type="NCBI Taxonomy" id="206669"/>
    <lineage>
        <taxon>Eukaryota</taxon>
        <taxon>Metazoa</taxon>
        <taxon>Echinodermata</taxon>
        <taxon>Eleutherozoa</taxon>
        <taxon>Echinozoa</taxon>
        <taxon>Holothuroidea</taxon>
        <taxon>Aspidochirotacea</taxon>
        <taxon>Aspidochirotida</taxon>
        <taxon>Holothuriidae</taxon>
        <taxon>Holothuria</taxon>
    </lineage>
</organism>
<feature type="compositionally biased region" description="Basic and acidic residues" evidence="1">
    <location>
        <begin position="468"/>
        <end position="477"/>
    </location>
</feature>
<dbReference type="OrthoDB" id="206969at2759"/>
<feature type="compositionally biased region" description="Basic and acidic residues" evidence="1">
    <location>
        <begin position="211"/>
        <end position="227"/>
    </location>
</feature>
<evidence type="ECO:0000313" key="3">
    <source>
        <dbReference type="Proteomes" id="UP001152320"/>
    </source>
</evidence>
<feature type="region of interest" description="Disordered" evidence="1">
    <location>
        <begin position="468"/>
        <end position="487"/>
    </location>
</feature>
<dbReference type="Pfam" id="PF10253">
    <property type="entry name" value="PRCC"/>
    <property type="match status" value="1"/>
</dbReference>
<feature type="compositionally biased region" description="Polar residues" evidence="1">
    <location>
        <begin position="77"/>
        <end position="88"/>
    </location>
</feature>
<name>A0A9Q1GZ24_HOLLE</name>
<comment type="caution">
    <text evidence="2">The sequence shown here is derived from an EMBL/GenBank/DDBJ whole genome shotgun (WGS) entry which is preliminary data.</text>
</comment>
<dbReference type="EMBL" id="JAIZAY010000014">
    <property type="protein sequence ID" value="KAJ8029592.1"/>
    <property type="molecule type" value="Genomic_DNA"/>
</dbReference>
<evidence type="ECO:0000313" key="2">
    <source>
        <dbReference type="EMBL" id="KAJ8029592.1"/>
    </source>
</evidence>
<keyword evidence="3" id="KW-1185">Reference proteome</keyword>
<dbReference type="Proteomes" id="UP001152320">
    <property type="component" value="Chromosome 14"/>
</dbReference>
<proteinExistence type="predicted"/>
<dbReference type="PANTHER" id="PTHR13621">
    <property type="entry name" value="PROLINE-RICH PROTEIN PRCC"/>
    <property type="match status" value="1"/>
</dbReference>
<accession>A0A9Q1GZ24</accession>
<dbReference type="InterPro" id="IPR018800">
    <property type="entry name" value="PRCC"/>
</dbReference>
<feature type="region of interest" description="Disordered" evidence="1">
    <location>
        <begin position="158"/>
        <end position="308"/>
    </location>
</feature>
<sequence>MSLGLVSYESSSDESDSGEENEYLKLNESSEENLQVKGPTVGAGLSQHAQPSSSGRDAKPLGGLFSSLPSPKAIKKQGNSQEDVVTSSRDSKPFINPQTKKASAVKIVAPSLPEPDSDSDEEPQTKKVKTGKKISSLFAMLPEPKHATLKQTNRLLIPHTLTKKKPDLPSNVKKYQPAKTASHISVIRSSETDGGDGFDDEDNSNFFSLSNDKDDKSSVSSNREKEQVITFDKSMDTQPVVQVSHDNKHERQVPVSHEQLTPTVTHTGPKNVPLPEEPSRTVPSKLVSPSINQSEATVQAPPLTSQRESKLLKSVQPDMNEPLNFSGQRTPYVQPDMNEQPLSFNNKRTPYGYQSQPSASYGYTPQSEQYGVSNQEDYGTYQGGYPGYQQQEYPMYHEQYAGESSYSGGHSSAISSSMIQDKDFQRMIGKGKFDPHAANIIDVNADDHISTVRAEDWMLKSMTEEKQAREKLSKEELPTSQQKRKHQITYLARQAKERELELKNSWAQNRMTRKQTQAKYGF</sequence>
<feature type="compositionally biased region" description="Acidic residues" evidence="1">
    <location>
        <begin position="11"/>
        <end position="21"/>
    </location>
</feature>